<dbReference type="Proteomes" id="UP000199628">
    <property type="component" value="Unassembled WGS sequence"/>
</dbReference>
<name>A0A1G6VSD1_9RHOB</name>
<keyword evidence="3" id="KW-1185">Reference proteome</keyword>
<proteinExistence type="predicted"/>
<dbReference type="EMBL" id="FMZV01000008">
    <property type="protein sequence ID" value="SDD56512.1"/>
    <property type="molecule type" value="Genomic_DNA"/>
</dbReference>
<gene>
    <name evidence="2" type="ORF">SAMN04488239_108145</name>
</gene>
<evidence type="ECO:0000313" key="2">
    <source>
        <dbReference type="EMBL" id="SDD56512.1"/>
    </source>
</evidence>
<dbReference type="AlphaFoldDB" id="A0A1G6VSD1"/>
<sequence length="189" mass="20826">MVSDRFQTVSPRTVSLPIMPGKFGATPRERRCGSRPRAGASDSNSSPRHVVSDLGKTTLLECSRQLQPTNIRIALSSRRSFDQSDPNAFLGDQGFFGAVERCVGSGEALSPAAKRPGQLHPLRDDGGKFLRQRADVTDRNLEAEDRLGAAAAFFQFDDDRPDAVRAPLQRRQRFRSNGIGFWRALVEGL</sequence>
<organism evidence="2 3">
    <name type="scientific">Ruegeria marina</name>
    <dbReference type="NCBI Taxonomy" id="639004"/>
    <lineage>
        <taxon>Bacteria</taxon>
        <taxon>Pseudomonadati</taxon>
        <taxon>Pseudomonadota</taxon>
        <taxon>Alphaproteobacteria</taxon>
        <taxon>Rhodobacterales</taxon>
        <taxon>Roseobacteraceae</taxon>
        <taxon>Ruegeria</taxon>
    </lineage>
</organism>
<accession>A0A1G6VSD1</accession>
<evidence type="ECO:0000256" key="1">
    <source>
        <dbReference type="SAM" id="MobiDB-lite"/>
    </source>
</evidence>
<evidence type="ECO:0000313" key="3">
    <source>
        <dbReference type="Proteomes" id="UP000199628"/>
    </source>
</evidence>
<reference evidence="3" key="1">
    <citation type="submission" date="2016-10" db="EMBL/GenBank/DDBJ databases">
        <authorList>
            <person name="Varghese N."/>
            <person name="Submissions S."/>
        </authorList>
    </citation>
    <scope>NUCLEOTIDE SEQUENCE [LARGE SCALE GENOMIC DNA]</scope>
    <source>
        <strain evidence="3">CGMCC 1.9108</strain>
    </source>
</reference>
<protein>
    <submittedName>
        <fullName evidence="2">Uncharacterized protein</fullName>
    </submittedName>
</protein>
<feature type="compositionally biased region" description="Polar residues" evidence="1">
    <location>
        <begin position="1"/>
        <end position="13"/>
    </location>
</feature>
<feature type="region of interest" description="Disordered" evidence="1">
    <location>
        <begin position="1"/>
        <end position="51"/>
    </location>
</feature>